<name>A0A940MU30_9PROT</name>
<dbReference type="EMBL" id="JAGIZA010000006">
    <property type="protein sequence ID" value="MBP0493444.1"/>
    <property type="molecule type" value="Genomic_DNA"/>
</dbReference>
<protein>
    <submittedName>
        <fullName evidence="2">Uncharacterized protein</fullName>
    </submittedName>
</protein>
<sequence>MPHRLLRLAEALRARQGAPRPASRAAGQPVGRPGGRFGGRPTSRFVVWEVNDNARPIEEGPQVAAPDPKWPGPGTILSLSVQDGRHRLGAVRAAVQETTGDPAADAAILMRLLEHYGAWMGFEGQVDPVRQGEMRRLPSAVRRAASVEYRMDLRQIGRDAQSLTADGTILVNGRPAAVLDDVSIVFRPTRPDPRSPVERRTRQDA</sequence>
<gene>
    <name evidence="2" type="ORF">J5Y10_11720</name>
</gene>
<evidence type="ECO:0000256" key="1">
    <source>
        <dbReference type="SAM" id="MobiDB-lite"/>
    </source>
</evidence>
<evidence type="ECO:0000313" key="2">
    <source>
        <dbReference type="EMBL" id="MBP0493444.1"/>
    </source>
</evidence>
<dbReference type="RefSeq" id="WP_209373775.1">
    <property type="nucleotide sequence ID" value="NZ_JAGIZA010000006.1"/>
</dbReference>
<keyword evidence="3" id="KW-1185">Reference proteome</keyword>
<reference evidence="2" key="1">
    <citation type="submission" date="2021-03" db="EMBL/GenBank/DDBJ databases">
        <authorList>
            <person name="So Y."/>
        </authorList>
    </citation>
    <scope>NUCLEOTIDE SEQUENCE</scope>
    <source>
        <strain evidence="2">SG15</strain>
    </source>
</reference>
<accession>A0A940MU30</accession>
<organism evidence="2 3">
    <name type="scientific">Roseomonas indoligenes</name>
    <dbReference type="NCBI Taxonomy" id="2820811"/>
    <lineage>
        <taxon>Bacteria</taxon>
        <taxon>Pseudomonadati</taxon>
        <taxon>Pseudomonadota</taxon>
        <taxon>Alphaproteobacteria</taxon>
        <taxon>Acetobacterales</taxon>
        <taxon>Roseomonadaceae</taxon>
        <taxon>Roseomonas</taxon>
    </lineage>
</organism>
<comment type="caution">
    <text evidence="2">The sequence shown here is derived from an EMBL/GenBank/DDBJ whole genome shotgun (WGS) entry which is preliminary data.</text>
</comment>
<dbReference type="AlphaFoldDB" id="A0A940MU30"/>
<evidence type="ECO:0000313" key="3">
    <source>
        <dbReference type="Proteomes" id="UP000677537"/>
    </source>
</evidence>
<proteinExistence type="predicted"/>
<dbReference type="Proteomes" id="UP000677537">
    <property type="component" value="Unassembled WGS sequence"/>
</dbReference>
<feature type="region of interest" description="Disordered" evidence="1">
    <location>
        <begin position="14"/>
        <end position="42"/>
    </location>
</feature>